<comment type="function">
    <text evidence="8">Ligates lysine onto the cytidine present at position 34 of the AUA codon-specific tRNA(Ile) that contains the anticodon CAU, in an ATP-dependent manner. Cytidine is converted to lysidine, thus changing the amino acid specificity of the tRNA from methionine to isoleucine.</text>
</comment>
<evidence type="ECO:0000256" key="6">
    <source>
        <dbReference type="ARBA" id="ARBA00022840"/>
    </source>
</evidence>
<dbReference type="InterPro" id="IPR011063">
    <property type="entry name" value="TilS/TtcA_N"/>
</dbReference>
<dbReference type="Pfam" id="PF11734">
    <property type="entry name" value="TilS_C"/>
    <property type="match status" value="1"/>
</dbReference>
<comment type="catalytic activity">
    <reaction evidence="7 8">
        <text>cytidine(34) in tRNA(Ile2) + L-lysine + ATP = lysidine(34) in tRNA(Ile2) + AMP + diphosphate + H(+)</text>
        <dbReference type="Rhea" id="RHEA:43744"/>
        <dbReference type="Rhea" id="RHEA-COMP:10625"/>
        <dbReference type="Rhea" id="RHEA-COMP:10670"/>
        <dbReference type="ChEBI" id="CHEBI:15378"/>
        <dbReference type="ChEBI" id="CHEBI:30616"/>
        <dbReference type="ChEBI" id="CHEBI:32551"/>
        <dbReference type="ChEBI" id="CHEBI:33019"/>
        <dbReference type="ChEBI" id="CHEBI:82748"/>
        <dbReference type="ChEBI" id="CHEBI:83665"/>
        <dbReference type="ChEBI" id="CHEBI:456215"/>
        <dbReference type="EC" id="6.3.4.19"/>
    </reaction>
</comment>
<dbReference type="GO" id="GO:0005524">
    <property type="term" value="F:ATP binding"/>
    <property type="evidence" value="ECO:0007669"/>
    <property type="project" value="UniProtKB-KW"/>
</dbReference>
<comment type="caution">
    <text evidence="8">Lacks conserved residue(s) required for the propagation of feature annotation.</text>
</comment>
<dbReference type="Pfam" id="PF01171">
    <property type="entry name" value="ATP_bind_3"/>
    <property type="match status" value="1"/>
</dbReference>
<evidence type="ECO:0000256" key="7">
    <source>
        <dbReference type="ARBA" id="ARBA00048539"/>
    </source>
</evidence>
<dbReference type="GO" id="GO:0032267">
    <property type="term" value="F:tRNA(Ile)-lysidine synthase activity"/>
    <property type="evidence" value="ECO:0007669"/>
    <property type="project" value="UniProtKB-EC"/>
</dbReference>
<dbReference type="SUPFAM" id="SSF52402">
    <property type="entry name" value="Adenine nucleotide alpha hydrolases-like"/>
    <property type="match status" value="1"/>
</dbReference>
<dbReference type="EMBL" id="AYYP01000009">
    <property type="protein sequence ID" value="KRM66011.1"/>
    <property type="molecule type" value="Genomic_DNA"/>
</dbReference>
<dbReference type="AlphaFoldDB" id="A0A0R2ANG0"/>
<dbReference type="Proteomes" id="UP000051008">
    <property type="component" value="Unassembled WGS sequence"/>
</dbReference>
<feature type="domain" description="Lysidine-tRNA(Ile) synthetase C-terminal" evidence="9">
    <location>
        <begin position="375"/>
        <end position="447"/>
    </location>
</feature>
<proteinExistence type="inferred from homology"/>
<dbReference type="GO" id="GO:0005737">
    <property type="term" value="C:cytoplasm"/>
    <property type="evidence" value="ECO:0007669"/>
    <property type="project" value="UniProtKB-SubCell"/>
</dbReference>
<evidence type="ECO:0000256" key="5">
    <source>
        <dbReference type="ARBA" id="ARBA00022741"/>
    </source>
</evidence>
<dbReference type="Gene3D" id="3.40.50.620">
    <property type="entry name" value="HUPs"/>
    <property type="match status" value="1"/>
</dbReference>
<dbReference type="SMART" id="SM00977">
    <property type="entry name" value="TilS_C"/>
    <property type="match status" value="1"/>
</dbReference>
<evidence type="ECO:0000313" key="11">
    <source>
        <dbReference type="Proteomes" id="UP000051008"/>
    </source>
</evidence>
<keyword evidence="6" id="KW-0067">ATP-binding</keyword>
<evidence type="ECO:0000256" key="2">
    <source>
        <dbReference type="ARBA" id="ARBA00022490"/>
    </source>
</evidence>
<accession>A0A0R2ANG0</accession>
<dbReference type="OrthoDB" id="9807403at2"/>
<comment type="similarity">
    <text evidence="8">Belongs to the tRNA(Ile)-lysidine synthase family.</text>
</comment>
<name>A0A0R2ANG0_9LACO</name>
<evidence type="ECO:0000256" key="4">
    <source>
        <dbReference type="ARBA" id="ARBA00022694"/>
    </source>
</evidence>
<dbReference type="HAMAP" id="MF_01161">
    <property type="entry name" value="tRNA_Ile_lys_synt"/>
    <property type="match status" value="1"/>
</dbReference>
<keyword evidence="2 8" id="KW-0963">Cytoplasm</keyword>
<dbReference type="GO" id="GO:0006400">
    <property type="term" value="P:tRNA modification"/>
    <property type="evidence" value="ECO:0007669"/>
    <property type="project" value="UniProtKB-UniRule"/>
</dbReference>
<evidence type="ECO:0000313" key="10">
    <source>
        <dbReference type="EMBL" id="KRM66011.1"/>
    </source>
</evidence>
<reference evidence="10 11" key="1">
    <citation type="journal article" date="2015" name="Genome Announc.">
        <title>Expanding the biotechnology potential of lactobacilli through comparative genomics of 213 strains and associated genera.</title>
        <authorList>
            <person name="Sun Z."/>
            <person name="Harris H.M."/>
            <person name="McCann A."/>
            <person name="Guo C."/>
            <person name="Argimon S."/>
            <person name="Zhang W."/>
            <person name="Yang X."/>
            <person name="Jeffery I.B."/>
            <person name="Cooney J.C."/>
            <person name="Kagawa T.F."/>
            <person name="Liu W."/>
            <person name="Song Y."/>
            <person name="Salvetti E."/>
            <person name="Wrobel A."/>
            <person name="Rasinkangas P."/>
            <person name="Parkhill J."/>
            <person name="Rea M.C."/>
            <person name="O'Sullivan O."/>
            <person name="Ritari J."/>
            <person name="Douillard F.P."/>
            <person name="Paul Ross R."/>
            <person name="Yang R."/>
            <person name="Briner A.E."/>
            <person name="Felis G.E."/>
            <person name="de Vos W.M."/>
            <person name="Barrangou R."/>
            <person name="Klaenhammer T.R."/>
            <person name="Caufield P.W."/>
            <person name="Cui Y."/>
            <person name="Zhang H."/>
            <person name="O'Toole P.W."/>
        </authorList>
    </citation>
    <scope>NUCLEOTIDE SEQUENCE [LARGE SCALE GENOMIC DNA]</scope>
    <source>
        <strain evidence="10 11">DSM 20509</strain>
    </source>
</reference>
<dbReference type="EC" id="6.3.4.19" evidence="8"/>
<evidence type="ECO:0000256" key="3">
    <source>
        <dbReference type="ARBA" id="ARBA00022598"/>
    </source>
</evidence>
<dbReference type="PANTHER" id="PTHR43033:SF1">
    <property type="entry name" value="TRNA(ILE)-LYSIDINE SYNTHASE-RELATED"/>
    <property type="match status" value="1"/>
</dbReference>
<evidence type="ECO:0000256" key="8">
    <source>
        <dbReference type="HAMAP-Rule" id="MF_01161"/>
    </source>
</evidence>
<organism evidence="10 11">
    <name type="scientific">Ligilactobacillus agilis DSM 20509</name>
    <dbReference type="NCBI Taxonomy" id="1423718"/>
    <lineage>
        <taxon>Bacteria</taxon>
        <taxon>Bacillati</taxon>
        <taxon>Bacillota</taxon>
        <taxon>Bacilli</taxon>
        <taxon>Lactobacillales</taxon>
        <taxon>Lactobacillaceae</taxon>
        <taxon>Ligilactobacillus</taxon>
    </lineage>
</organism>
<dbReference type="NCBIfam" id="TIGR02432">
    <property type="entry name" value="lysidine_TilS_N"/>
    <property type="match status" value="1"/>
</dbReference>
<sequence>MMMMLRKFQAQLAKLGLAGKKVLVAVSTGCDSMVLLDLLLKSQRRFNLQIYVAYVDHQLRPASKVETAFIKDYCHKSQLPLRMYTWPLAAHPAKGVEAAARKMRYDFFKRVMATEQLTTLLTAHHADDQAETFLMKLIRGGQLAQLTAIAPQRNFGAGKELVRPLLGFTKQELADYAQANNLTYFEDETNASDDYQRNRIRHHLLPLLKAENPQVLDHIAAYRTQLSDLLALGDELAATNIAKMKAADGSYNLKVFQTYSPKLQVLCLQHLLMEQGVELRTQLPEELRAGLLDDRKPNLKLKLNKEYYLLKSYERFGFESVCPKSQARAVSYNLELNEWIDLGAAGKVGLVSFEDYQARSGDDCLELSELPAGGLVLRHRLSGDKLVTTHGRQKVKKIMIDNKVPLAQRKTSWLVADQGQNVYWVLGLKKSDLSRGAVNAKIQYIVVHRS</sequence>
<dbReference type="NCBIfam" id="TIGR02433">
    <property type="entry name" value="lysidine_TilS_C"/>
    <property type="match status" value="1"/>
</dbReference>
<dbReference type="InterPro" id="IPR012795">
    <property type="entry name" value="tRNA_Ile_lys_synt_N"/>
</dbReference>
<dbReference type="InterPro" id="IPR014729">
    <property type="entry name" value="Rossmann-like_a/b/a_fold"/>
</dbReference>
<gene>
    <name evidence="8" type="primary">tilS</name>
    <name evidence="10" type="ORF">FC14_GL000770</name>
</gene>
<dbReference type="CDD" id="cd01992">
    <property type="entry name" value="TilS_N"/>
    <property type="match status" value="1"/>
</dbReference>
<comment type="caution">
    <text evidence="10">The sequence shown here is derived from an EMBL/GenBank/DDBJ whole genome shotgun (WGS) entry which is preliminary data.</text>
</comment>
<protein>
    <recommendedName>
        <fullName evidence="8">tRNA(Ile)-lysidine synthase</fullName>
        <ecNumber evidence="8">6.3.4.19</ecNumber>
    </recommendedName>
    <alternativeName>
        <fullName evidence="8">tRNA(Ile)-2-lysyl-cytidine synthase</fullName>
    </alternativeName>
    <alternativeName>
        <fullName evidence="8">tRNA(Ile)-lysidine synthetase</fullName>
    </alternativeName>
</protein>
<dbReference type="PANTHER" id="PTHR43033">
    <property type="entry name" value="TRNA(ILE)-LYSIDINE SYNTHASE-RELATED"/>
    <property type="match status" value="1"/>
</dbReference>
<dbReference type="InterPro" id="IPR012796">
    <property type="entry name" value="Lysidine-tRNA-synth_C"/>
</dbReference>
<evidence type="ECO:0000256" key="1">
    <source>
        <dbReference type="ARBA" id="ARBA00004496"/>
    </source>
</evidence>
<keyword evidence="5" id="KW-0547">Nucleotide-binding</keyword>
<dbReference type="PATRIC" id="fig|1423718.3.peg.803"/>
<comment type="subcellular location">
    <subcellularLocation>
        <location evidence="1 8">Cytoplasm</location>
    </subcellularLocation>
</comment>
<dbReference type="InterPro" id="IPR012094">
    <property type="entry name" value="tRNA_Ile_lys_synt"/>
</dbReference>
<keyword evidence="3 8" id="KW-0436">Ligase</keyword>
<keyword evidence="11" id="KW-1185">Reference proteome</keyword>
<evidence type="ECO:0000259" key="9">
    <source>
        <dbReference type="SMART" id="SM00977"/>
    </source>
</evidence>
<keyword evidence="4 8" id="KW-0819">tRNA processing</keyword>
<dbReference type="SUPFAM" id="SSF56037">
    <property type="entry name" value="PheT/TilS domain"/>
    <property type="match status" value="1"/>
</dbReference>